<dbReference type="GO" id="GO:0005891">
    <property type="term" value="C:voltage-gated calcium channel complex"/>
    <property type="evidence" value="ECO:0007669"/>
    <property type="project" value="TreeGrafter"/>
</dbReference>
<name>A0A0R3T941_RODNA</name>
<reference evidence="3 4" key="2">
    <citation type="submission" date="2018-11" db="EMBL/GenBank/DDBJ databases">
        <authorList>
            <consortium name="Pathogen Informatics"/>
        </authorList>
    </citation>
    <scope>NUCLEOTIDE SEQUENCE [LARGE SCALE GENOMIC DNA]</scope>
</reference>
<dbReference type="PANTHER" id="PTHR10166">
    <property type="entry name" value="VOLTAGE-DEPENDENT CALCIUM CHANNEL SUBUNIT ALPHA-2/DELTA-RELATED"/>
    <property type="match status" value="1"/>
</dbReference>
<dbReference type="STRING" id="102285.A0A0R3T941"/>
<keyword evidence="4" id="KW-1185">Reference proteome</keyword>
<dbReference type="EMBL" id="UZAE01002133">
    <property type="protein sequence ID" value="VDN99437.1"/>
    <property type="molecule type" value="Genomic_DNA"/>
</dbReference>
<dbReference type="WBParaSite" id="HNAJ_0000358001-mRNA-1">
    <property type="protein sequence ID" value="HNAJ_0000358001-mRNA-1"/>
    <property type="gene ID" value="HNAJ_0000358001"/>
</dbReference>
<feature type="compositionally biased region" description="Low complexity" evidence="1">
    <location>
        <begin position="63"/>
        <end position="77"/>
    </location>
</feature>
<accession>A0A0R3T941</accession>
<evidence type="ECO:0000256" key="1">
    <source>
        <dbReference type="SAM" id="MobiDB-lite"/>
    </source>
</evidence>
<dbReference type="Pfam" id="PF08473">
    <property type="entry name" value="VGCC_alpha2"/>
    <property type="match status" value="1"/>
</dbReference>
<gene>
    <name evidence="3" type="ORF">HNAJ_LOCUS3578</name>
</gene>
<reference evidence="5" key="1">
    <citation type="submission" date="2017-02" db="UniProtKB">
        <authorList>
            <consortium name="WormBaseParasite"/>
        </authorList>
    </citation>
    <scope>IDENTIFICATION</scope>
</reference>
<sequence length="432" mass="47397">MSEETGNVTVPPIEESEKTTHLESTTLSQNVATVSTVTEPASAESTASRVKREVSSQFFSTPSTTESSYGSASSTGFTSPSISSFDYSTNMSTLSSGEFSTSQSSTDSTVAGNLSEVTDSTLIGSSYSLFTSDVSTEETSTEGATSTTTTTPEPEIIVLPKVSVFLGAQASQNGLTNTFAVAGLTLSETYLQKMLQRFENCGDENTCYFLDDAAFVMAVNRGKLNYQVGYFLGYVDSPLMESLLDNNVYSRVKHYDYQAICDFAHLGEKNCTSPAIRLIPSIVRSLAQTFNPHFWLSLINQLVSVFTQLTNVLIVFSQMFIKAFAVDQKIDYVNCVKLTYRYYPTDGANFGKKPLNITEITGTFTCSPECTRKWSAISVPDTNLKLIRTDKICACIKKDYDWRLTPTIADDISICQSAPNPRYRRPVHACDI</sequence>
<proteinExistence type="predicted"/>
<dbReference type="Proteomes" id="UP000278807">
    <property type="component" value="Unassembled WGS sequence"/>
</dbReference>
<organism evidence="5">
    <name type="scientific">Rodentolepis nana</name>
    <name type="common">Dwarf tapeworm</name>
    <name type="synonym">Hymenolepis nana</name>
    <dbReference type="NCBI Taxonomy" id="102285"/>
    <lineage>
        <taxon>Eukaryota</taxon>
        <taxon>Metazoa</taxon>
        <taxon>Spiralia</taxon>
        <taxon>Lophotrochozoa</taxon>
        <taxon>Platyhelminthes</taxon>
        <taxon>Cestoda</taxon>
        <taxon>Eucestoda</taxon>
        <taxon>Cyclophyllidea</taxon>
        <taxon>Hymenolepididae</taxon>
        <taxon>Rodentolepis</taxon>
    </lineage>
</organism>
<dbReference type="AlphaFoldDB" id="A0A0R3T941"/>
<dbReference type="OrthoDB" id="10054666at2759"/>
<protein>
    <submittedName>
        <fullName evidence="5">VGCC_alpha2 domain-containing protein</fullName>
    </submittedName>
</protein>
<evidence type="ECO:0000313" key="5">
    <source>
        <dbReference type="WBParaSite" id="HNAJ_0000358001-mRNA-1"/>
    </source>
</evidence>
<feature type="compositionally biased region" description="Polar residues" evidence="1">
    <location>
        <begin position="22"/>
        <end position="48"/>
    </location>
</feature>
<dbReference type="GO" id="GO:0005245">
    <property type="term" value="F:voltage-gated calcium channel activity"/>
    <property type="evidence" value="ECO:0007669"/>
    <property type="project" value="TreeGrafter"/>
</dbReference>
<evidence type="ECO:0000313" key="4">
    <source>
        <dbReference type="Proteomes" id="UP000278807"/>
    </source>
</evidence>
<feature type="region of interest" description="Disordered" evidence="1">
    <location>
        <begin position="1"/>
        <end position="77"/>
    </location>
</feature>
<dbReference type="PANTHER" id="PTHR10166:SF37">
    <property type="entry name" value="STOLID, ISOFORM H"/>
    <property type="match status" value="1"/>
</dbReference>
<evidence type="ECO:0000313" key="3">
    <source>
        <dbReference type="EMBL" id="VDN99437.1"/>
    </source>
</evidence>
<feature type="domain" description="Voltage-dependent calcium channel alpha-2/delta subunit conserved region" evidence="2">
    <location>
        <begin position="203"/>
        <end position="430"/>
    </location>
</feature>
<evidence type="ECO:0000259" key="2">
    <source>
        <dbReference type="Pfam" id="PF08473"/>
    </source>
</evidence>
<dbReference type="InterPro" id="IPR013680">
    <property type="entry name" value="VDCC_a2/dsu"/>
</dbReference>
<dbReference type="InterPro" id="IPR051173">
    <property type="entry name" value="Ca_channel_alpha-2/delta"/>
</dbReference>